<keyword evidence="2" id="KW-0809">Transit peptide</keyword>
<comment type="similarity">
    <text evidence="6">Belongs to the mitochondrion-specific ribosomal protein mL54 family.</text>
</comment>
<evidence type="ECO:0000256" key="7">
    <source>
        <dbReference type="ARBA" id="ARBA00035179"/>
    </source>
</evidence>
<keyword evidence="5" id="KW-0687">Ribonucleoprotein</keyword>
<reference evidence="9 10" key="1">
    <citation type="submission" date="2017-12" db="EMBL/GenBank/DDBJ databases">
        <title>Sequencing, de novo assembly and annotation of complete genome of a new Thraustochytrid species, strain FCC1311.</title>
        <authorList>
            <person name="Sedici K."/>
            <person name="Godart F."/>
            <person name="Aiese Cigliano R."/>
            <person name="Sanseverino W."/>
            <person name="Barakat M."/>
            <person name="Ortet P."/>
            <person name="Marechal E."/>
            <person name="Cagnac O."/>
            <person name="Amato A."/>
        </authorList>
    </citation>
    <scope>NUCLEOTIDE SEQUENCE [LARGE SCALE GENOMIC DNA]</scope>
</reference>
<comment type="caution">
    <text evidence="9">The sequence shown here is derived from an EMBL/GenBank/DDBJ whole genome shotgun (WGS) entry which is preliminary data.</text>
</comment>
<dbReference type="PANTHER" id="PTHR28595">
    <property type="entry name" value="39S RIBOSOMAL PROTEIN L54, MITOCHONDRIAL"/>
    <property type="match status" value="1"/>
</dbReference>
<dbReference type="GO" id="GO:0005762">
    <property type="term" value="C:mitochondrial large ribosomal subunit"/>
    <property type="evidence" value="ECO:0007669"/>
    <property type="project" value="TreeGrafter"/>
</dbReference>
<keyword evidence="4" id="KW-0496">Mitochondrion</keyword>
<gene>
    <name evidence="9" type="ORF">FCC1311_032892</name>
</gene>
<evidence type="ECO:0000256" key="4">
    <source>
        <dbReference type="ARBA" id="ARBA00023128"/>
    </source>
</evidence>
<proteinExistence type="inferred from homology"/>
<evidence type="ECO:0000256" key="8">
    <source>
        <dbReference type="SAM" id="MobiDB-lite"/>
    </source>
</evidence>
<dbReference type="AlphaFoldDB" id="A0A2R5G7N9"/>
<evidence type="ECO:0000256" key="5">
    <source>
        <dbReference type="ARBA" id="ARBA00023274"/>
    </source>
</evidence>
<dbReference type="GO" id="GO:0003735">
    <property type="term" value="F:structural constituent of ribosome"/>
    <property type="evidence" value="ECO:0007669"/>
    <property type="project" value="TreeGrafter"/>
</dbReference>
<keyword evidence="3 9" id="KW-0689">Ribosomal protein</keyword>
<organism evidence="9 10">
    <name type="scientific">Hondaea fermentalgiana</name>
    <dbReference type="NCBI Taxonomy" id="2315210"/>
    <lineage>
        <taxon>Eukaryota</taxon>
        <taxon>Sar</taxon>
        <taxon>Stramenopiles</taxon>
        <taxon>Bigyra</taxon>
        <taxon>Labyrinthulomycetes</taxon>
        <taxon>Thraustochytrida</taxon>
        <taxon>Thraustochytriidae</taxon>
        <taxon>Hondaea</taxon>
    </lineage>
</organism>
<dbReference type="InterPro" id="IPR013870">
    <property type="entry name" value="Ribosomal_mL54"/>
</dbReference>
<dbReference type="Proteomes" id="UP000241890">
    <property type="component" value="Unassembled WGS sequence"/>
</dbReference>
<evidence type="ECO:0000313" key="10">
    <source>
        <dbReference type="Proteomes" id="UP000241890"/>
    </source>
</evidence>
<protein>
    <recommendedName>
        <fullName evidence="7">Large ribosomal subunit protein mL54</fullName>
    </recommendedName>
</protein>
<dbReference type="Pfam" id="PF08561">
    <property type="entry name" value="Ribosomal_L37"/>
    <property type="match status" value="1"/>
</dbReference>
<sequence>MASQSDDELPERFAAAAAEADAPEAPEAPAAASSNASSTPPEDRGVGEPGKAVPVNIFKSGSDPVLLAKDEYPEWLFDILKPPATEREVLSKKDSITWKKGGAKYFRKLNKRRIKENNMRGDAL</sequence>
<name>A0A2R5G7N9_9STRA</name>
<dbReference type="InParanoid" id="A0A2R5G7N9"/>
<evidence type="ECO:0000256" key="3">
    <source>
        <dbReference type="ARBA" id="ARBA00022980"/>
    </source>
</evidence>
<accession>A0A2R5G7N9</accession>
<keyword evidence="10" id="KW-1185">Reference proteome</keyword>
<comment type="subcellular location">
    <subcellularLocation>
        <location evidence="1">Mitochondrion</location>
    </subcellularLocation>
</comment>
<feature type="region of interest" description="Disordered" evidence="8">
    <location>
        <begin position="1"/>
        <end position="55"/>
    </location>
</feature>
<dbReference type="EMBL" id="BEYU01000027">
    <property type="protein sequence ID" value="GBG27066.1"/>
    <property type="molecule type" value="Genomic_DNA"/>
</dbReference>
<feature type="compositionally biased region" description="Low complexity" evidence="8">
    <location>
        <begin position="14"/>
        <end position="40"/>
    </location>
</feature>
<evidence type="ECO:0000256" key="2">
    <source>
        <dbReference type="ARBA" id="ARBA00022946"/>
    </source>
</evidence>
<evidence type="ECO:0000313" key="9">
    <source>
        <dbReference type="EMBL" id="GBG27066.1"/>
    </source>
</evidence>
<dbReference type="OrthoDB" id="10252718at2759"/>
<dbReference type="PANTHER" id="PTHR28595:SF1">
    <property type="entry name" value="LARGE RIBOSOMAL SUBUNIT PROTEIN ML54"/>
    <property type="match status" value="1"/>
</dbReference>
<evidence type="ECO:0000256" key="6">
    <source>
        <dbReference type="ARBA" id="ARBA00033752"/>
    </source>
</evidence>
<evidence type="ECO:0000256" key="1">
    <source>
        <dbReference type="ARBA" id="ARBA00004173"/>
    </source>
</evidence>